<dbReference type="SUPFAM" id="SSF54001">
    <property type="entry name" value="Cysteine proteinases"/>
    <property type="match status" value="1"/>
</dbReference>
<accession>T0Z9V2</accession>
<dbReference type="Gene3D" id="3.90.1720.10">
    <property type="entry name" value="endopeptidase domain like (from Nostoc punctiforme)"/>
    <property type="match status" value="1"/>
</dbReference>
<organism evidence="1">
    <name type="scientific">mine drainage metagenome</name>
    <dbReference type="NCBI Taxonomy" id="410659"/>
    <lineage>
        <taxon>unclassified sequences</taxon>
        <taxon>metagenomes</taxon>
        <taxon>ecological metagenomes</taxon>
    </lineage>
</organism>
<proteinExistence type="predicted"/>
<dbReference type="EMBL" id="AUZY01008825">
    <property type="protein sequence ID" value="EQD44736.1"/>
    <property type="molecule type" value="Genomic_DNA"/>
</dbReference>
<feature type="non-terminal residue" evidence="1">
    <location>
        <position position="73"/>
    </location>
</feature>
<evidence type="ECO:0000313" key="1">
    <source>
        <dbReference type="EMBL" id="EQD44736.1"/>
    </source>
</evidence>
<protein>
    <submittedName>
        <fullName evidence="1">Uncharacterized protein</fullName>
    </submittedName>
</protein>
<name>T0Z9V2_9ZZZZ</name>
<dbReference type="AlphaFoldDB" id="T0Z9V2"/>
<comment type="caution">
    <text evidence="1">The sequence shown here is derived from an EMBL/GenBank/DDBJ whole genome shotgun (WGS) entry which is preliminary data.</text>
</comment>
<dbReference type="InterPro" id="IPR038765">
    <property type="entry name" value="Papain-like_cys_pep_sf"/>
</dbReference>
<reference evidence="1" key="2">
    <citation type="journal article" date="2014" name="ISME J.">
        <title>Microbial stratification in low pH oxic and suboxic macroscopic growths along an acid mine drainage.</title>
        <authorList>
            <person name="Mendez-Garcia C."/>
            <person name="Mesa V."/>
            <person name="Sprenger R.R."/>
            <person name="Richter M."/>
            <person name="Diez M.S."/>
            <person name="Solano J."/>
            <person name="Bargiela R."/>
            <person name="Golyshina O.V."/>
            <person name="Manteca A."/>
            <person name="Ramos J.L."/>
            <person name="Gallego J.R."/>
            <person name="Llorente I."/>
            <person name="Martins Dos Santos V.A."/>
            <person name="Jensen O.N."/>
            <person name="Pelaez A.I."/>
            <person name="Sanchez J."/>
            <person name="Ferrer M."/>
        </authorList>
    </citation>
    <scope>NUCLEOTIDE SEQUENCE</scope>
</reference>
<gene>
    <name evidence="1" type="ORF">B1B_13403</name>
</gene>
<sequence>MKRLNESALQIGDIVLTTSTAKVSKSIRRFTRSDVSHAMVYVETCSVIDATGEGVHARNTQRLFWDDQCAVHV</sequence>
<reference evidence="1" key="1">
    <citation type="submission" date="2013-08" db="EMBL/GenBank/DDBJ databases">
        <authorList>
            <person name="Mendez C."/>
            <person name="Richter M."/>
            <person name="Ferrer M."/>
            <person name="Sanchez J."/>
        </authorList>
    </citation>
    <scope>NUCLEOTIDE SEQUENCE</scope>
</reference>